<evidence type="ECO:0000313" key="8">
    <source>
        <dbReference type="Proteomes" id="UP001141806"/>
    </source>
</evidence>
<dbReference type="InterPro" id="IPR001841">
    <property type="entry name" value="Znf_RING"/>
</dbReference>
<keyword evidence="3" id="KW-0862">Zinc</keyword>
<keyword evidence="1" id="KW-0479">Metal-binding</keyword>
<dbReference type="EMBL" id="JAMYWD010000010">
    <property type="protein sequence ID" value="KAJ4959269.1"/>
    <property type="molecule type" value="Genomic_DNA"/>
</dbReference>
<protein>
    <recommendedName>
        <fullName evidence="6">RING-type domain-containing protein</fullName>
    </recommendedName>
</protein>
<evidence type="ECO:0000313" key="7">
    <source>
        <dbReference type="EMBL" id="KAJ4959269.1"/>
    </source>
</evidence>
<keyword evidence="2 4" id="KW-0863">Zinc-finger</keyword>
<sequence length="208" mass="23915">MNAKEEENFLECPICWESLNLVENEPHILWCGHSLCKTCILSLQSVEIKFPFLSMQLPILISCPWCQFLCFKLVWKGNLKFPRKNYFLLWLVESATGNRTSCPPTTDSVSQGSFPSSSVENLHESPPGFFDARQTVINLHRSLPSLVQLIVKFLVVFIITLMLSYVIMGSIVILVVYFFITFLFAVPSFWILCFFHPILERLVREVTA</sequence>
<evidence type="ECO:0000256" key="2">
    <source>
        <dbReference type="ARBA" id="ARBA00022771"/>
    </source>
</evidence>
<feature type="transmembrane region" description="Helical" evidence="5">
    <location>
        <begin position="149"/>
        <end position="168"/>
    </location>
</feature>
<keyword evidence="5" id="KW-0472">Membrane</keyword>
<dbReference type="GO" id="GO:0008270">
    <property type="term" value="F:zinc ion binding"/>
    <property type="evidence" value="ECO:0007669"/>
    <property type="project" value="UniProtKB-KW"/>
</dbReference>
<keyword evidence="5" id="KW-1133">Transmembrane helix</keyword>
<dbReference type="InterPro" id="IPR013083">
    <property type="entry name" value="Znf_RING/FYVE/PHD"/>
</dbReference>
<proteinExistence type="predicted"/>
<dbReference type="AlphaFoldDB" id="A0A9Q0K0F2"/>
<dbReference type="PANTHER" id="PTHR46616:SF2">
    <property type="entry name" value="OS03G0211100 PROTEIN"/>
    <property type="match status" value="1"/>
</dbReference>
<evidence type="ECO:0000256" key="5">
    <source>
        <dbReference type="SAM" id="Phobius"/>
    </source>
</evidence>
<evidence type="ECO:0000256" key="3">
    <source>
        <dbReference type="ARBA" id="ARBA00022833"/>
    </source>
</evidence>
<reference evidence="7" key="1">
    <citation type="journal article" date="2023" name="Plant J.">
        <title>The genome of the king protea, Protea cynaroides.</title>
        <authorList>
            <person name="Chang J."/>
            <person name="Duong T.A."/>
            <person name="Schoeman C."/>
            <person name="Ma X."/>
            <person name="Roodt D."/>
            <person name="Barker N."/>
            <person name="Li Z."/>
            <person name="Van de Peer Y."/>
            <person name="Mizrachi E."/>
        </authorList>
    </citation>
    <scope>NUCLEOTIDE SEQUENCE</scope>
    <source>
        <tissue evidence="7">Young leaves</tissue>
    </source>
</reference>
<dbReference type="SUPFAM" id="SSF57850">
    <property type="entry name" value="RING/U-box"/>
    <property type="match status" value="1"/>
</dbReference>
<feature type="transmembrane region" description="Helical" evidence="5">
    <location>
        <begin position="174"/>
        <end position="195"/>
    </location>
</feature>
<evidence type="ECO:0000259" key="6">
    <source>
        <dbReference type="PROSITE" id="PS50089"/>
    </source>
</evidence>
<feature type="domain" description="RING-type" evidence="6">
    <location>
        <begin position="12"/>
        <end position="67"/>
    </location>
</feature>
<dbReference type="Gene3D" id="3.30.40.10">
    <property type="entry name" value="Zinc/RING finger domain, C3HC4 (zinc finger)"/>
    <property type="match status" value="1"/>
</dbReference>
<evidence type="ECO:0000256" key="1">
    <source>
        <dbReference type="ARBA" id="ARBA00022723"/>
    </source>
</evidence>
<dbReference type="Proteomes" id="UP001141806">
    <property type="component" value="Unassembled WGS sequence"/>
</dbReference>
<evidence type="ECO:0000256" key="4">
    <source>
        <dbReference type="PROSITE-ProRule" id="PRU00175"/>
    </source>
</evidence>
<organism evidence="7 8">
    <name type="scientific">Protea cynaroides</name>
    <dbReference type="NCBI Taxonomy" id="273540"/>
    <lineage>
        <taxon>Eukaryota</taxon>
        <taxon>Viridiplantae</taxon>
        <taxon>Streptophyta</taxon>
        <taxon>Embryophyta</taxon>
        <taxon>Tracheophyta</taxon>
        <taxon>Spermatophyta</taxon>
        <taxon>Magnoliopsida</taxon>
        <taxon>Proteales</taxon>
        <taxon>Proteaceae</taxon>
        <taxon>Protea</taxon>
    </lineage>
</organism>
<keyword evidence="8" id="KW-1185">Reference proteome</keyword>
<name>A0A9Q0K0F2_9MAGN</name>
<keyword evidence="5" id="KW-0812">Transmembrane</keyword>
<dbReference type="OrthoDB" id="252722at2759"/>
<dbReference type="PROSITE" id="PS00518">
    <property type="entry name" value="ZF_RING_1"/>
    <property type="match status" value="1"/>
</dbReference>
<gene>
    <name evidence="7" type="ORF">NE237_026380</name>
</gene>
<dbReference type="InterPro" id="IPR017907">
    <property type="entry name" value="Znf_RING_CS"/>
</dbReference>
<dbReference type="InterPro" id="IPR027370">
    <property type="entry name" value="Znf-RING_euk"/>
</dbReference>
<dbReference type="Pfam" id="PF13445">
    <property type="entry name" value="zf-RING_UBOX"/>
    <property type="match status" value="1"/>
</dbReference>
<comment type="caution">
    <text evidence="7">The sequence shown here is derived from an EMBL/GenBank/DDBJ whole genome shotgun (WGS) entry which is preliminary data.</text>
</comment>
<dbReference type="PROSITE" id="PS50089">
    <property type="entry name" value="ZF_RING_2"/>
    <property type="match status" value="1"/>
</dbReference>
<accession>A0A9Q0K0F2</accession>
<dbReference type="PANTHER" id="PTHR46616">
    <property type="entry name" value="UBIQUITIN-PROTEIN LIGASE"/>
    <property type="match status" value="1"/>
</dbReference>